<organism evidence="6 7">
    <name type="scientific">Marinobacterium aestuarii</name>
    <dbReference type="NCBI Taxonomy" id="1821621"/>
    <lineage>
        <taxon>Bacteria</taxon>
        <taxon>Pseudomonadati</taxon>
        <taxon>Pseudomonadota</taxon>
        <taxon>Gammaproteobacteria</taxon>
        <taxon>Oceanospirillales</taxon>
        <taxon>Oceanospirillaceae</taxon>
        <taxon>Marinobacterium</taxon>
    </lineage>
</organism>
<dbReference type="RefSeq" id="WP_067376578.1">
    <property type="nucleotide sequence ID" value="NZ_CP015839.1"/>
</dbReference>
<dbReference type="Pfam" id="PF01081">
    <property type="entry name" value="Aldolase"/>
    <property type="match status" value="1"/>
</dbReference>
<dbReference type="NCBIfam" id="NF006600">
    <property type="entry name" value="PRK09140.1"/>
    <property type="match status" value="1"/>
</dbReference>
<dbReference type="EMBL" id="CP015839">
    <property type="protein sequence ID" value="ANG61082.1"/>
    <property type="molecule type" value="Genomic_DNA"/>
</dbReference>
<evidence type="ECO:0000256" key="5">
    <source>
        <dbReference type="ARBA" id="ARBA00023277"/>
    </source>
</evidence>
<evidence type="ECO:0000313" key="7">
    <source>
        <dbReference type="Proteomes" id="UP000078070"/>
    </source>
</evidence>
<sequence>MQERELIAILRGIQPSEAEAIAGVLIEAGITKIEVPLNSPQPLDSISRMIRAFEGQAIFGAGTVLSCDDVDAVAQTGAQMIISPNCNLDVIRATKDRGMLSYPGVFTPSECFAALDAGADGLKFFPASIIGPSGVAAMRAVLPAAVPVYAVGGASSENFAQWIAAGAQGFGIGSALYKPGRSAADVRALALEMVEAYDSALAS</sequence>
<dbReference type="STRING" id="1821621.A8C75_00505"/>
<comment type="similarity">
    <text evidence="2">Belongs to the KHG/KDPG aldolase family.</text>
</comment>
<comment type="subunit">
    <text evidence="3">Homotrimer.</text>
</comment>
<dbReference type="Proteomes" id="UP000078070">
    <property type="component" value="Chromosome"/>
</dbReference>
<proteinExistence type="inferred from homology"/>
<evidence type="ECO:0000313" key="6">
    <source>
        <dbReference type="EMBL" id="ANG61082.1"/>
    </source>
</evidence>
<dbReference type="PANTHER" id="PTHR30246">
    <property type="entry name" value="2-KETO-3-DEOXY-6-PHOSPHOGLUCONATE ALDOLASE"/>
    <property type="match status" value="1"/>
</dbReference>
<dbReference type="PANTHER" id="PTHR30246:SF1">
    <property type="entry name" value="2-DEHYDRO-3-DEOXY-6-PHOSPHOGALACTONATE ALDOLASE-RELATED"/>
    <property type="match status" value="1"/>
</dbReference>
<dbReference type="KEGG" id="mars:A8C75_00505"/>
<evidence type="ECO:0000256" key="4">
    <source>
        <dbReference type="ARBA" id="ARBA00023239"/>
    </source>
</evidence>
<evidence type="ECO:0000256" key="2">
    <source>
        <dbReference type="ARBA" id="ARBA00006906"/>
    </source>
</evidence>
<dbReference type="GO" id="GO:0016829">
    <property type="term" value="F:lyase activity"/>
    <property type="evidence" value="ECO:0007669"/>
    <property type="project" value="UniProtKB-KW"/>
</dbReference>
<gene>
    <name evidence="6" type="ORF">A8C75_00505</name>
</gene>
<dbReference type="InterPro" id="IPR031338">
    <property type="entry name" value="KDPG/KHG_AS_2"/>
</dbReference>
<keyword evidence="5" id="KW-0119">Carbohydrate metabolism</keyword>
<reference evidence="6 7" key="2">
    <citation type="journal article" date="2018" name="Int. J. Syst. Evol. Microbiol.">
        <title>Marinobacterium aestuarii sp. nov., a benzene-degrading marine bacterium isolated from estuary sediment.</title>
        <authorList>
            <person name="Bae S.S."/>
            <person name="Jung J."/>
            <person name="Chung D."/>
            <person name="Baek K."/>
        </authorList>
    </citation>
    <scope>NUCLEOTIDE SEQUENCE [LARGE SCALE GENOMIC DNA]</scope>
    <source>
        <strain evidence="6 7">ST58-10</strain>
    </source>
</reference>
<dbReference type="InterPro" id="IPR000887">
    <property type="entry name" value="Aldlse_KDPG_KHG"/>
</dbReference>
<protein>
    <submittedName>
        <fullName evidence="6">2-dehydro-3-deoxy-6-phosphogalactonate aldolase</fullName>
    </submittedName>
</protein>
<comment type="pathway">
    <text evidence="1">Carbohydrate acid metabolism.</text>
</comment>
<evidence type="ECO:0000256" key="1">
    <source>
        <dbReference type="ARBA" id="ARBA00004761"/>
    </source>
</evidence>
<dbReference type="AlphaFoldDB" id="A0A1A9ETH8"/>
<dbReference type="InterPro" id="IPR013785">
    <property type="entry name" value="Aldolase_TIM"/>
</dbReference>
<keyword evidence="4" id="KW-0456">Lyase</keyword>
<dbReference type="OrthoDB" id="9805177at2"/>
<dbReference type="SUPFAM" id="SSF51569">
    <property type="entry name" value="Aldolase"/>
    <property type="match status" value="1"/>
</dbReference>
<keyword evidence="7" id="KW-1185">Reference proteome</keyword>
<dbReference type="Gene3D" id="3.20.20.70">
    <property type="entry name" value="Aldolase class I"/>
    <property type="match status" value="1"/>
</dbReference>
<dbReference type="CDD" id="cd00452">
    <property type="entry name" value="KDPG_aldolase"/>
    <property type="match status" value="1"/>
</dbReference>
<accession>A0A1A9ETH8</accession>
<reference evidence="7" key="1">
    <citation type="submission" date="2016-05" db="EMBL/GenBank/DDBJ databases">
        <authorList>
            <person name="Baek K."/>
            <person name="Yang S.-J."/>
        </authorList>
    </citation>
    <scope>NUCLEOTIDE SEQUENCE [LARGE SCALE GENOMIC DNA]</scope>
    <source>
        <strain evidence="7">ST58-10</strain>
    </source>
</reference>
<dbReference type="PROSITE" id="PS00160">
    <property type="entry name" value="ALDOLASE_KDPG_KHG_2"/>
    <property type="match status" value="1"/>
</dbReference>
<name>A0A1A9ETH8_9GAMM</name>
<evidence type="ECO:0000256" key="3">
    <source>
        <dbReference type="ARBA" id="ARBA00011233"/>
    </source>
</evidence>